<dbReference type="Proteomes" id="UP000596145">
    <property type="component" value="Chromosome"/>
</dbReference>
<dbReference type="PANTHER" id="PTHR33336:SF3">
    <property type="entry name" value="ABM DOMAIN-CONTAINING PROTEIN"/>
    <property type="match status" value="1"/>
</dbReference>
<sequence>MILINVRYKVKPEYKDNFRELVADFTNATLAEDGNLFFEWFRSTDEDDVYILVEGFKDDAAEAHVKSDHFVKACDDIPQYLVETPTIINTLIPGKTEWDEMAEFQVK</sequence>
<dbReference type="InterPro" id="IPR011008">
    <property type="entry name" value="Dimeric_a/b-barrel"/>
</dbReference>
<accession>A0A7T4EEV2</accession>
<feature type="domain" description="ABM" evidence="1">
    <location>
        <begin position="2"/>
        <end position="91"/>
    </location>
</feature>
<keyword evidence="2" id="KW-0503">Monooxygenase</keyword>
<dbReference type="InterPro" id="IPR050744">
    <property type="entry name" value="AI-2_Isomerase_LsrG"/>
</dbReference>
<dbReference type="GO" id="GO:0004497">
    <property type="term" value="F:monooxygenase activity"/>
    <property type="evidence" value="ECO:0007669"/>
    <property type="project" value="UniProtKB-KW"/>
</dbReference>
<evidence type="ECO:0000259" key="1">
    <source>
        <dbReference type="PROSITE" id="PS51725"/>
    </source>
</evidence>
<dbReference type="Gene3D" id="3.30.70.100">
    <property type="match status" value="1"/>
</dbReference>
<evidence type="ECO:0000313" key="3">
    <source>
        <dbReference type="Proteomes" id="UP000596145"/>
    </source>
</evidence>
<dbReference type="EMBL" id="CP066007">
    <property type="protein sequence ID" value="QQB46099.1"/>
    <property type="molecule type" value="Genomic_DNA"/>
</dbReference>
<dbReference type="InterPro" id="IPR007138">
    <property type="entry name" value="ABM_dom"/>
</dbReference>
<name>A0A7T4EEV2_9CORY</name>
<dbReference type="RefSeq" id="WP_084035908.1">
    <property type="nucleotide sequence ID" value="NZ_CP066007.1"/>
</dbReference>
<dbReference type="AlphaFoldDB" id="A0A7T4EEV2"/>
<dbReference type="SUPFAM" id="SSF54909">
    <property type="entry name" value="Dimeric alpha+beta barrel"/>
    <property type="match status" value="1"/>
</dbReference>
<proteinExistence type="predicted"/>
<dbReference type="OrthoDB" id="8452260at2"/>
<keyword evidence="2" id="KW-0560">Oxidoreductase</keyword>
<organism evidence="2 3">
    <name type="scientific">Corynebacterium glucuronolyticum</name>
    <dbReference type="NCBI Taxonomy" id="39791"/>
    <lineage>
        <taxon>Bacteria</taxon>
        <taxon>Bacillati</taxon>
        <taxon>Actinomycetota</taxon>
        <taxon>Actinomycetes</taxon>
        <taxon>Mycobacteriales</taxon>
        <taxon>Corynebacteriaceae</taxon>
        <taxon>Corynebacterium</taxon>
    </lineage>
</organism>
<gene>
    <name evidence="2" type="ORF">I6I10_11715</name>
</gene>
<dbReference type="GeneID" id="92759638"/>
<evidence type="ECO:0000313" key="2">
    <source>
        <dbReference type="EMBL" id="QQB46099.1"/>
    </source>
</evidence>
<dbReference type="PROSITE" id="PS51725">
    <property type="entry name" value="ABM"/>
    <property type="match status" value="1"/>
</dbReference>
<reference evidence="2 3" key="1">
    <citation type="submission" date="2020-12" db="EMBL/GenBank/DDBJ databases">
        <title>FDA dAtabase for Regulatory Grade micrObial Sequences (FDA-ARGOS): Supporting development and validation of Infectious Disease Dx tests.</title>
        <authorList>
            <person name="Sproer C."/>
            <person name="Gronow S."/>
            <person name="Severitt S."/>
            <person name="Schroder I."/>
            <person name="Tallon L."/>
            <person name="Sadzewicz L."/>
            <person name="Zhao X."/>
            <person name="Boylan J."/>
            <person name="Ott S."/>
            <person name="Bowen H."/>
            <person name="Vavikolanu K."/>
            <person name="Mehta A."/>
            <person name="Aluvathingal J."/>
            <person name="Nadendla S."/>
            <person name="Lowell S."/>
            <person name="Myers T."/>
            <person name="Yan Y."/>
            <person name="Sichtig H."/>
        </authorList>
    </citation>
    <scope>NUCLEOTIDE SEQUENCE [LARGE SCALE GENOMIC DNA]</scope>
    <source>
        <strain evidence="2 3">FDAARGOS_1053</strain>
    </source>
</reference>
<protein>
    <submittedName>
        <fullName evidence="2">Antibiotic biosynthesis monooxygenase</fullName>
    </submittedName>
</protein>
<dbReference type="PANTHER" id="PTHR33336">
    <property type="entry name" value="QUINOL MONOOXYGENASE YGIN-RELATED"/>
    <property type="match status" value="1"/>
</dbReference>
<dbReference type="Pfam" id="PF03992">
    <property type="entry name" value="ABM"/>
    <property type="match status" value="1"/>
</dbReference>